<name>A0A2D0Z4B2_9CAUD</name>
<keyword evidence="1" id="KW-0812">Transmembrane</keyword>
<evidence type="ECO:0000256" key="1">
    <source>
        <dbReference type="SAM" id="Phobius"/>
    </source>
</evidence>
<protein>
    <submittedName>
        <fullName evidence="2">Uncharacterized protein</fullName>
    </submittedName>
</protein>
<evidence type="ECO:0000313" key="3">
    <source>
        <dbReference type="Proteomes" id="UP000240255"/>
    </source>
</evidence>
<reference evidence="2 3" key="1">
    <citation type="journal article" date="2017" name="Sci. Rep.">
        <title>Analysis of the CRISPR-Cas system in bacteriophages active on epidemic strains of Vibrio cholerae in Bangladesh.</title>
        <authorList>
            <person name="Naser I.B."/>
            <person name="Hoque M.M."/>
            <person name="Nahid M.A."/>
            <person name="Tareq T.M."/>
            <person name="Rocky M.K."/>
            <person name="Faruque S.M."/>
        </authorList>
    </citation>
    <scope>NUCLEOTIDE SEQUENCE [LARGE SCALE GENOMIC DNA]</scope>
</reference>
<dbReference type="EMBL" id="KY883641">
    <property type="protein sequence ID" value="ASV42775.1"/>
    <property type="molecule type" value="Genomic_DNA"/>
</dbReference>
<dbReference type="Proteomes" id="UP000240255">
    <property type="component" value="Segment"/>
</dbReference>
<proteinExistence type="predicted"/>
<keyword evidence="1" id="KW-0472">Membrane</keyword>
<keyword evidence="1" id="KW-1133">Transmembrane helix</keyword>
<organism evidence="2 3">
    <name type="scientific">Vibrio phage JSF11</name>
    <dbReference type="NCBI Taxonomy" id="1983594"/>
    <lineage>
        <taxon>Viruses</taxon>
        <taxon>Duplodnaviria</taxon>
        <taxon>Heunggongvirae</taxon>
        <taxon>Uroviricota</taxon>
        <taxon>Caudoviricetes</taxon>
        <taxon>Autographivirales</taxon>
        <taxon>Autotranscriptaviridae</taxon>
        <taxon>Studiervirinae</taxon>
        <taxon>Chatterjeevirus</taxon>
        <taxon>Chatterjeevirus ICP3</taxon>
    </lineage>
</organism>
<evidence type="ECO:0000313" key="2">
    <source>
        <dbReference type="EMBL" id="ASV42775.1"/>
    </source>
</evidence>
<feature type="transmembrane region" description="Helical" evidence="1">
    <location>
        <begin position="12"/>
        <end position="43"/>
    </location>
</feature>
<accession>A0A2D0Z4B2</accession>
<sequence>MQTFTKLVATMATGVLVVIFAILAGLLSVLPYAVAIAGGLWLFSLMA</sequence>